<dbReference type="InterPro" id="IPR036388">
    <property type="entry name" value="WH-like_DNA-bd_sf"/>
</dbReference>
<dbReference type="AlphaFoldDB" id="A0A380FLY9"/>
<protein>
    <submittedName>
        <fullName evidence="1">Transcriptional regulator</fullName>
    </submittedName>
</protein>
<proteinExistence type="predicted"/>
<sequence>MKSAYEQLLAEGYIYAKERKGYFIEPLDQLIVDPDAQKTLGQYKEGKPQLYEYSFSHMSTDMSEFPVDVLD</sequence>
<reference evidence="1 2" key="1">
    <citation type="submission" date="2018-06" db="EMBL/GenBank/DDBJ databases">
        <authorList>
            <consortium name="Pathogen Informatics"/>
            <person name="Doyle S."/>
        </authorList>
    </citation>
    <scope>NUCLEOTIDE SEQUENCE [LARGE SCALE GENOMIC DNA]</scope>
    <source>
        <strain evidence="1 2">NCTC12195</strain>
    </source>
</reference>
<dbReference type="Gene3D" id="1.10.10.10">
    <property type="entry name" value="Winged helix-like DNA-binding domain superfamily/Winged helix DNA-binding domain"/>
    <property type="match status" value="1"/>
</dbReference>
<dbReference type="EMBL" id="UHDK01000001">
    <property type="protein sequence ID" value="SUM35217.1"/>
    <property type="molecule type" value="Genomic_DNA"/>
</dbReference>
<dbReference type="Proteomes" id="UP000255277">
    <property type="component" value="Unassembled WGS sequence"/>
</dbReference>
<evidence type="ECO:0000313" key="1">
    <source>
        <dbReference type="EMBL" id="SUM35217.1"/>
    </source>
</evidence>
<name>A0A380FLY9_STAGA</name>
<evidence type="ECO:0000313" key="2">
    <source>
        <dbReference type="Proteomes" id="UP000255277"/>
    </source>
</evidence>
<organism evidence="1 2">
    <name type="scientific">Staphylococcus gallinarum</name>
    <dbReference type="NCBI Taxonomy" id="1293"/>
    <lineage>
        <taxon>Bacteria</taxon>
        <taxon>Bacillati</taxon>
        <taxon>Bacillota</taxon>
        <taxon>Bacilli</taxon>
        <taxon>Bacillales</taxon>
        <taxon>Staphylococcaceae</taxon>
        <taxon>Staphylococcus</taxon>
    </lineage>
</organism>
<accession>A0A380FLY9</accession>
<gene>
    <name evidence="1" type="primary">gabR_5</name>
    <name evidence="1" type="ORF">NCTC12195_04747</name>
</gene>